<keyword evidence="3" id="KW-0804">Transcription</keyword>
<evidence type="ECO:0000313" key="7">
    <source>
        <dbReference type="Proteomes" id="UP000183788"/>
    </source>
</evidence>
<keyword evidence="2" id="KW-0238">DNA-binding</keyword>
<dbReference type="EMBL" id="CP140154">
    <property type="protein sequence ID" value="WQG92338.1"/>
    <property type="molecule type" value="Genomic_DNA"/>
</dbReference>
<dbReference type="EMBL" id="FPIZ01000009">
    <property type="protein sequence ID" value="SFW64990.1"/>
    <property type="molecule type" value="Genomic_DNA"/>
</dbReference>
<feature type="domain" description="HTH hxlR-type" evidence="4">
    <location>
        <begin position="12"/>
        <end position="110"/>
    </location>
</feature>
<gene>
    <name evidence="5" type="ORF">SAMN05661012_03231</name>
    <name evidence="6" type="ORF">SR876_12555</name>
</gene>
<dbReference type="InterPro" id="IPR036390">
    <property type="entry name" value="WH_DNA-bd_sf"/>
</dbReference>
<organism evidence="5 7">
    <name type="scientific">Chitinophaga sancti</name>
    <dbReference type="NCBI Taxonomy" id="1004"/>
    <lineage>
        <taxon>Bacteria</taxon>
        <taxon>Pseudomonadati</taxon>
        <taxon>Bacteroidota</taxon>
        <taxon>Chitinophagia</taxon>
        <taxon>Chitinophagales</taxon>
        <taxon>Chitinophagaceae</taxon>
        <taxon>Chitinophaga</taxon>
    </lineage>
</organism>
<dbReference type="GO" id="GO:0003677">
    <property type="term" value="F:DNA binding"/>
    <property type="evidence" value="ECO:0007669"/>
    <property type="project" value="UniProtKB-KW"/>
</dbReference>
<evidence type="ECO:0000256" key="1">
    <source>
        <dbReference type="ARBA" id="ARBA00023015"/>
    </source>
</evidence>
<dbReference type="SUPFAM" id="SSF46785">
    <property type="entry name" value="Winged helix' DNA-binding domain"/>
    <property type="match status" value="1"/>
</dbReference>
<dbReference type="Gene3D" id="1.10.10.10">
    <property type="entry name" value="Winged helix-like DNA-binding domain superfamily/Winged helix DNA-binding domain"/>
    <property type="match status" value="1"/>
</dbReference>
<dbReference type="RefSeq" id="WP_072362205.1">
    <property type="nucleotide sequence ID" value="NZ_CP139972.1"/>
</dbReference>
<proteinExistence type="predicted"/>
<evidence type="ECO:0000259" key="4">
    <source>
        <dbReference type="PROSITE" id="PS51118"/>
    </source>
</evidence>
<dbReference type="Proteomes" id="UP000183788">
    <property type="component" value="Unassembled WGS sequence"/>
</dbReference>
<protein>
    <submittedName>
        <fullName evidence="6">Helix-turn-helix domain-containing protein</fullName>
    </submittedName>
    <submittedName>
        <fullName evidence="5">Transcriptional regulator, HxlR family</fullName>
    </submittedName>
</protein>
<dbReference type="PANTHER" id="PTHR33204">
    <property type="entry name" value="TRANSCRIPTIONAL REGULATOR, MARR FAMILY"/>
    <property type="match status" value="1"/>
</dbReference>
<reference evidence="5 7" key="1">
    <citation type="submission" date="2016-11" db="EMBL/GenBank/DDBJ databases">
        <authorList>
            <person name="Jaros S."/>
            <person name="Januszkiewicz K."/>
            <person name="Wedrychowicz H."/>
        </authorList>
    </citation>
    <scope>NUCLEOTIDE SEQUENCE [LARGE SCALE GENOMIC DNA]</scope>
    <source>
        <strain evidence="5 7">DSM 784</strain>
    </source>
</reference>
<keyword evidence="8" id="KW-1185">Reference proteome</keyword>
<dbReference type="InterPro" id="IPR002577">
    <property type="entry name" value="HTH_HxlR"/>
</dbReference>
<accession>A0A1K1R095</accession>
<reference evidence="6 8" key="2">
    <citation type="submission" date="2023-11" db="EMBL/GenBank/DDBJ databases">
        <title>MicrobeMod: A computational toolkit for identifying prokaryotic methylation and restriction-modification with nanopore sequencing.</title>
        <authorList>
            <person name="Crits-Christoph A."/>
            <person name="Kang S.C."/>
            <person name="Lee H."/>
            <person name="Ostrov N."/>
        </authorList>
    </citation>
    <scope>NUCLEOTIDE SEQUENCE [LARGE SCALE GENOMIC DNA]</scope>
    <source>
        <strain evidence="6 8">ATCC 23090</strain>
    </source>
</reference>
<dbReference type="Proteomes" id="UP001326715">
    <property type="component" value="Chromosome"/>
</dbReference>
<keyword evidence="1" id="KW-0805">Transcription regulation</keyword>
<evidence type="ECO:0000256" key="3">
    <source>
        <dbReference type="ARBA" id="ARBA00023163"/>
    </source>
</evidence>
<evidence type="ECO:0000313" key="8">
    <source>
        <dbReference type="Proteomes" id="UP001326715"/>
    </source>
</evidence>
<evidence type="ECO:0000313" key="6">
    <source>
        <dbReference type="EMBL" id="WQG92338.1"/>
    </source>
</evidence>
<dbReference type="Pfam" id="PF01638">
    <property type="entry name" value="HxlR"/>
    <property type="match status" value="1"/>
</dbReference>
<dbReference type="InterPro" id="IPR036388">
    <property type="entry name" value="WH-like_DNA-bd_sf"/>
</dbReference>
<evidence type="ECO:0000256" key="2">
    <source>
        <dbReference type="ARBA" id="ARBA00023125"/>
    </source>
</evidence>
<dbReference type="AlphaFoldDB" id="A0A1K1R095"/>
<evidence type="ECO:0000313" key="5">
    <source>
        <dbReference type="EMBL" id="SFW64990.1"/>
    </source>
</evidence>
<dbReference type="OrthoDB" id="8231503at2"/>
<name>A0A1K1R095_9BACT</name>
<dbReference type="STRING" id="1004.SAMN05661012_03231"/>
<sequence length="126" mass="14320">MQERKIPKDLDCGMGMIMEIIGGKWKPCLIYNISQGHNRPGQLQKLNPKASRRVLYQQLKELEDYGIIERIVYPVAPPKVEYFLTGLGNSLLPVINAMDNWGTQYLHNPGITPVLNSELHGTFVKE</sequence>
<dbReference type="PROSITE" id="PS51118">
    <property type="entry name" value="HTH_HXLR"/>
    <property type="match status" value="1"/>
</dbReference>
<dbReference type="PANTHER" id="PTHR33204:SF29">
    <property type="entry name" value="TRANSCRIPTIONAL REGULATOR"/>
    <property type="match status" value="1"/>
</dbReference>